<dbReference type="FunFam" id="3.30.70.270:FF:000001">
    <property type="entry name" value="Diguanylate cyclase domain protein"/>
    <property type="match status" value="1"/>
</dbReference>
<organism evidence="7 8">
    <name type="scientific">Modicisalibacter xianhensis</name>
    <dbReference type="NCBI Taxonomy" id="442341"/>
    <lineage>
        <taxon>Bacteria</taxon>
        <taxon>Pseudomonadati</taxon>
        <taxon>Pseudomonadota</taxon>
        <taxon>Gammaproteobacteria</taxon>
        <taxon>Oceanospirillales</taxon>
        <taxon>Halomonadaceae</taxon>
        <taxon>Modicisalibacter</taxon>
    </lineage>
</organism>
<feature type="transmembrane region" description="Helical" evidence="5">
    <location>
        <begin position="52"/>
        <end position="70"/>
    </location>
</feature>
<feature type="coiled-coil region" evidence="4">
    <location>
        <begin position="107"/>
        <end position="134"/>
    </location>
</feature>
<feature type="transmembrane region" description="Helical" evidence="5">
    <location>
        <begin position="12"/>
        <end position="32"/>
    </location>
</feature>
<dbReference type="Proteomes" id="UP000199040">
    <property type="component" value="Unassembled WGS sequence"/>
</dbReference>
<sequence>MQPTKKKKPTHWRFLGTFALLLLVSGTLMWWIAQPHLLDSPSAGEVDLPLRLALAGLLLVVVLGATVACLQRGYTRPIHQLVDYVRDQREGKAGEPPTALVGRDDDIGLLSHEIQQLLDTLREQNERLLKQTLNDPLTGLGNRRLLEQRLDVALPLSRRRMAPLSALMVDVDHFKDYNDHYGHPAGDECLVEIANVLRDTFRRETDIVVRLGGEEFLVVLLDVDLDEAMRLAEAMRTMLQAVGIPHERSSAAPVVTVSIGVATALPGTPIDVESLIACADSALYQCKAKGRNCSVGSIVDRQMLENANLPTA</sequence>
<dbReference type="PANTHER" id="PTHR45138:SF9">
    <property type="entry name" value="DIGUANYLATE CYCLASE DGCM-RELATED"/>
    <property type="match status" value="1"/>
</dbReference>
<dbReference type="AlphaFoldDB" id="A0A1I3FWH7"/>
<proteinExistence type="predicted"/>
<dbReference type="InterPro" id="IPR043128">
    <property type="entry name" value="Rev_trsase/Diguanyl_cyclase"/>
</dbReference>
<feature type="domain" description="GGDEF" evidence="6">
    <location>
        <begin position="162"/>
        <end position="299"/>
    </location>
</feature>
<keyword evidence="8" id="KW-1185">Reference proteome</keyword>
<keyword evidence="5" id="KW-0812">Transmembrane</keyword>
<protein>
    <recommendedName>
        <fullName evidence="2">diguanylate cyclase</fullName>
        <ecNumber evidence="2">2.7.7.65</ecNumber>
    </recommendedName>
</protein>
<dbReference type="GO" id="GO:0005886">
    <property type="term" value="C:plasma membrane"/>
    <property type="evidence" value="ECO:0007669"/>
    <property type="project" value="TreeGrafter"/>
</dbReference>
<dbReference type="Pfam" id="PF00990">
    <property type="entry name" value="GGDEF"/>
    <property type="match status" value="1"/>
</dbReference>
<dbReference type="GO" id="GO:1902201">
    <property type="term" value="P:negative regulation of bacterial-type flagellum-dependent cell motility"/>
    <property type="evidence" value="ECO:0007669"/>
    <property type="project" value="TreeGrafter"/>
</dbReference>
<keyword evidence="5" id="KW-1133">Transmembrane helix</keyword>
<dbReference type="PROSITE" id="PS50887">
    <property type="entry name" value="GGDEF"/>
    <property type="match status" value="1"/>
</dbReference>
<dbReference type="SMART" id="SM00267">
    <property type="entry name" value="GGDEF"/>
    <property type="match status" value="1"/>
</dbReference>
<keyword evidence="4" id="KW-0175">Coiled coil</keyword>
<dbReference type="Gene3D" id="3.30.70.270">
    <property type="match status" value="1"/>
</dbReference>
<dbReference type="InterPro" id="IPR029787">
    <property type="entry name" value="Nucleotide_cyclase"/>
</dbReference>
<comment type="cofactor">
    <cofactor evidence="1">
        <name>Mg(2+)</name>
        <dbReference type="ChEBI" id="CHEBI:18420"/>
    </cofactor>
</comment>
<evidence type="ECO:0000256" key="5">
    <source>
        <dbReference type="SAM" id="Phobius"/>
    </source>
</evidence>
<evidence type="ECO:0000313" key="8">
    <source>
        <dbReference type="Proteomes" id="UP000199040"/>
    </source>
</evidence>
<evidence type="ECO:0000256" key="2">
    <source>
        <dbReference type="ARBA" id="ARBA00012528"/>
    </source>
</evidence>
<dbReference type="InterPro" id="IPR050469">
    <property type="entry name" value="Diguanylate_Cyclase"/>
</dbReference>
<dbReference type="Gene3D" id="6.10.340.10">
    <property type="match status" value="1"/>
</dbReference>
<comment type="catalytic activity">
    <reaction evidence="3">
        <text>2 GTP = 3',3'-c-di-GMP + 2 diphosphate</text>
        <dbReference type="Rhea" id="RHEA:24898"/>
        <dbReference type="ChEBI" id="CHEBI:33019"/>
        <dbReference type="ChEBI" id="CHEBI:37565"/>
        <dbReference type="ChEBI" id="CHEBI:58805"/>
        <dbReference type="EC" id="2.7.7.65"/>
    </reaction>
</comment>
<dbReference type="STRING" id="442341.SAMN04487959_12213"/>
<dbReference type="CDD" id="cd01949">
    <property type="entry name" value="GGDEF"/>
    <property type="match status" value="1"/>
</dbReference>
<dbReference type="EMBL" id="FOPY01000022">
    <property type="protein sequence ID" value="SFI15539.1"/>
    <property type="molecule type" value="Genomic_DNA"/>
</dbReference>
<reference evidence="7 8" key="1">
    <citation type="submission" date="2016-10" db="EMBL/GenBank/DDBJ databases">
        <authorList>
            <person name="de Groot N.N."/>
        </authorList>
    </citation>
    <scope>NUCLEOTIDE SEQUENCE [LARGE SCALE GENOMIC DNA]</scope>
    <source>
        <strain evidence="7 8">CGMCC 1.6848</strain>
    </source>
</reference>
<dbReference type="PANTHER" id="PTHR45138">
    <property type="entry name" value="REGULATORY COMPONENTS OF SENSORY TRANSDUCTION SYSTEM"/>
    <property type="match status" value="1"/>
</dbReference>
<dbReference type="EC" id="2.7.7.65" evidence="2"/>
<keyword evidence="5" id="KW-0472">Membrane</keyword>
<dbReference type="SUPFAM" id="SSF55073">
    <property type="entry name" value="Nucleotide cyclase"/>
    <property type="match status" value="1"/>
</dbReference>
<evidence type="ECO:0000259" key="6">
    <source>
        <dbReference type="PROSITE" id="PS50887"/>
    </source>
</evidence>
<dbReference type="NCBIfam" id="TIGR00254">
    <property type="entry name" value="GGDEF"/>
    <property type="match status" value="1"/>
</dbReference>
<gene>
    <name evidence="7" type="ORF">SAMN04487959_12213</name>
</gene>
<dbReference type="GO" id="GO:0043709">
    <property type="term" value="P:cell adhesion involved in single-species biofilm formation"/>
    <property type="evidence" value="ECO:0007669"/>
    <property type="project" value="TreeGrafter"/>
</dbReference>
<evidence type="ECO:0000256" key="1">
    <source>
        <dbReference type="ARBA" id="ARBA00001946"/>
    </source>
</evidence>
<dbReference type="InterPro" id="IPR000160">
    <property type="entry name" value="GGDEF_dom"/>
</dbReference>
<accession>A0A1I3FWH7</accession>
<evidence type="ECO:0000256" key="3">
    <source>
        <dbReference type="ARBA" id="ARBA00034247"/>
    </source>
</evidence>
<dbReference type="GO" id="GO:0052621">
    <property type="term" value="F:diguanylate cyclase activity"/>
    <property type="evidence" value="ECO:0007669"/>
    <property type="project" value="UniProtKB-EC"/>
</dbReference>
<dbReference type="RefSeq" id="WP_092850085.1">
    <property type="nucleotide sequence ID" value="NZ_FOPY01000022.1"/>
</dbReference>
<evidence type="ECO:0000256" key="4">
    <source>
        <dbReference type="SAM" id="Coils"/>
    </source>
</evidence>
<name>A0A1I3FWH7_9GAMM</name>
<evidence type="ECO:0000313" key="7">
    <source>
        <dbReference type="EMBL" id="SFI15539.1"/>
    </source>
</evidence>